<dbReference type="SUPFAM" id="SSF46785">
    <property type="entry name" value="Winged helix' DNA-binding domain"/>
    <property type="match status" value="1"/>
</dbReference>
<keyword evidence="3" id="KW-1185">Reference proteome</keyword>
<dbReference type="InterPro" id="IPR036390">
    <property type="entry name" value="WH_DNA-bd_sf"/>
</dbReference>
<dbReference type="AlphaFoldDB" id="A0A1M6Q658"/>
<dbReference type="RefSeq" id="WP_073255058.1">
    <property type="nucleotide sequence ID" value="NZ_FQZQ01000020.1"/>
</dbReference>
<evidence type="ECO:0000313" key="2">
    <source>
        <dbReference type="EMBL" id="SHK15769.1"/>
    </source>
</evidence>
<accession>A0A1M6Q658</accession>
<evidence type="ECO:0000256" key="1">
    <source>
        <dbReference type="SAM" id="MobiDB-lite"/>
    </source>
</evidence>
<dbReference type="EMBL" id="FQZQ01000020">
    <property type="protein sequence ID" value="SHK15769.1"/>
    <property type="molecule type" value="Genomic_DNA"/>
</dbReference>
<dbReference type="STRING" id="1470563.SAMN05444000_12050"/>
<dbReference type="Proteomes" id="UP000183982">
    <property type="component" value="Unassembled WGS sequence"/>
</dbReference>
<reference evidence="3" key="1">
    <citation type="submission" date="2016-11" db="EMBL/GenBank/DDBJ databases">
        <authorList>
            <person name="Varghese N."/>
            <person name="Submissions S."/>
        </authorList>
    </citation>
    <scope>NUCLEOTIDE SEQUENCE [LARGE SCALE GENOMIC DNA]</scope>
    <source>
        <strain evidence="3">DSM 100564</strain>
    </source>
</reference>
<evidence type="ECO:0008006" key="4">
    <source>
        <dbReference type="Google" id="ProtNLM"/>
    </source>
</evidence>
<sequence length="91" mass="10017">MTQETAPQRLKPPASAFAKAQVANTTRPVQLRKLLTRKSGATIVQIQRAFGWQPHTARAAISGLRKLGEIIERSETPRGPVYRIVPTEAVT</sequence>
<organism evidence="2 3">
    <name type="scientific">Shimia gijangensis</name>
    <dbReference type="NCBI Taxonomy" id="1470563"/>
    <lineage>
        <taxon>Bacteria</taxon>
        <taxon>Pseudomonadati</taxon>
        <taxon>Pseudomonadota</taxon>
        <taxon>Alphaproteobacteria</taxon>
        <taxon>Rhodobacterales</taxon>
        <taxon>Roseobacteraceae</taxon>
    </lineage>
</organism>
<dbReference type="InterPro" id="IPR021880">
    <property type="entry name" value="DUF3489"/>
</dbReference>
<dbReference type="Pfam" id="PF11994">
    <property type="entry name" value="DUF3489"/>
    <property type="match status" value="1"/>
</dbReference>
<feature type="region of interest" description="Disordered" evidence="1">
    <location>
        <begin position="1"/>
        <end position="22"/>
    </location>
</feature>
<gene>
    <name evidence="2" type="ORF">SAMN05444000_12050</name>
</gene>
<protein>
    <recommendedName>
        <fullName evidence="4">DUF3489 domain-containing protein</fullName>
    </recommendedName>
</protein>
<proteinExistence type="predicted"/>
<name>A0A1M6Q658_9RHOB</name>
<evidence type="ECO:0000313" key="3">
    <source>
        <dbReference type="Proteomes" id="UP000183982"/>
    </source>
</evidence>
<dbReference type="OrthoDB" id="7206991at2"/>